<name>A0A2I1H295_9GLOM</name>
<dbReference type="EMBL" id="LLXI01001309">
    <property type="protein sequence ID" value="PKY53005.1"/>
    <property type="molecule type" value="Genomic_DNA"/>
</dbReference>
<feature type="transmembrane region" description="Helical" evidence="2">
    <location>
        <begin position="57"/>
        <end position="74"/>
    </location>
</feature>
<feature type="compositionally biased region" description="Basic and acidic residues" evidence="1">
    <location>
        <begin position="132"/>
        <end position="146"/>
    </location>
</feature>
<sequence>MYGIVSAVDWVIIKLVSSSDNNSEGKVDVLLQVAQANRMMTNHQRTKRWTVSWTLKYFYGSLILLILKNSFWAWRTRDRNFPYYSIAIGTLAFQEHHGWSNIRKEESISGERGSQRVKGTTPDNSSEVFESSDSKTDQQRDKEARSQNETVKANQTEILCWSSFIVGLGKSVDEIVIKEKVFNIKLSNKFFLTYYSFWTLGLTKVKMVLRVV</sequence>
<evidence type="ECO:0000256" key="2">
    <source>
        <dbReference type="SAM" id="Phobius"/>
    </source>
</evidence>
<evidence type="ECO:0000313" key="4">
    <source>
        <dbReference type="Proteomes" id="UP000234323"/>
    </source>
</evidence>
<keyword evidence="4" id="KW-1185">Reference proteome</keyword>
<evidence type="ECO:0000256" key="1">
    <source>
        <dbReference type="SAM" id="MobiDB-lite"/>
    </source>
</evidence>
<organism evidence="3 4">
    <name type="scientific">Rhizophagus irregularis</name>
    <dbReference type="NCBI Taxonomy" id="588596"/>
    <lineage>
        <taxon>Eukaryota</taxon>
        <taxon>Fungi</taxon>
        <taxon>Fungi incertae sedis</taxon>
        <taxon>Mucoromycota</taxon>
        <taxon>Glomeromycotina</taxon>
        <taxon>Glomeromycetes</taxon>
        <taxon>Glomerales</taxon>
        <taxon>Glomeraceae</taxon>
        <taxon>Rhizophagus</taxon>
    </lineage>
</organism>
<keyword evidence="2" id="KW-1133">Transmembrane helix</keyword>
<protein>
    <submittedName>
        <fullName evidence="3">Uncharacterized protein</fullName>
    </submittedName>
</protein>
<keyword evidence="2" id="KW-0472">Membrane</keyword>
<keyword evidence="2" id="KW-0812">Transmembrane</keyword>
<evidence type="ECO:0000313" key="3">
    <source>
        <dbReference type="EMBL" id="PKY53005.1"/>
    </source>
</evidence>
<accession>A0A2I1H295</accession>
<dbReference type="AlphaFoldDB" id="A0A2I1H295"/>
<feature type="compositionally biased region" description="Polar residues" evidence="1">
    <location>
        <begin position="117"/>
        <end position="131"/>
    </location>
</feature>
<comment type="caution">
    <text evidence="3">The sequence shown here is derived from an EMBL/GenBank/DDBJ whole genome shotgun (WGS) entry which is preliminary data.</text>
</comment>
<dbReference type="Proteomes" id="UP000234323">
    <property type="component" value="Unassembled WGS sequence"/>
</dbReference>
<gene>
    <name evidence="3" type="ORF">RhiirA4_425708</name>
</gene>
<proteinExistence type="predicted"/>
<feature type="region of interest" description="Disordered" evidence="1">
    <location>
        <begin position="105"/>
        <end position="149"/>
    </location>
</feature>
<reference evidence="3 4" key="1">
    <citation type="submission" date="2015-10" db="EMBL/GenBank/DDBJ databases">
        <title>Genome analyses suggest a sexual origin of heterokaryosis in a supposedly ancient asexual fungus.</title>
        <authorList>
            <person name="Ropars J."/>
            <person name="Sedzielewska K."/>
            <person name="Noel J."/>
            <person name="Charron P."/>
            <person name="Farinelli L."/>
            <person name="Marton T."/>
            <person name="Kruger M."/>
            <person name="Pelin A."/>
            <person name="Brachmann A."/>
            <person name="Corradi N."/>
        </authorList>
    </citation>
    <scope>NUCLEOTIDE SEQUENCE [LARGE SCALE GENOMIC DNA]</scope>
    <source>
        <strain evidence="3 4">A4</strain>
    </source>
</reference>